<evidence type="ECO:0000313" key="2">
    <source>
        <dbReference type="Proteomes" id="UP000006281"/>
    </source>
</evidence>
<dbReference type="HOGENOM" id="CLU_1711955_0_0_11"/>
<dbReference type="AlphaFoldDB" id="K0JVG6"/>
<keyword evidence="2" id="KW-1185">Reference proteome</keyword>
<evidence type="ECO:0000313" key="1">
    <source>
        <dbReference type="EMBL" id="CCH28779.1"/>
    </source>
</evidence>
<dbReference type="Proteomes" id="UP000006281">
    <property type="component" value="Chromosome"/>
</dbReference>
<dbReference type="EMBL" id="HE804045">
    <property type="protein sequence ID" value="CCH28779.1"/>
    <property type="molecule type" value="Genomic_DNA"/>
</dbReference>
<proteinExistence type="predicted"/>
<gene>
    <name evidence="1" type="ordered locus">BN6_14560</name>
</gene>
<organism evidence="1 2">
    <name type="scientific">Saccharothrix espanaensis (strain ATCC 51144 / DSM 44229 / JCM 9112 / NBRC 15066 / NRRL 15764)</name>
    <dbReference type="NCBI Taxonomy" id="1179773"/>
    <lineage>
        <taxon>Bacteria</taxon>
        <taxon>Bacillati</taxon>
        <taxon>Actinomycetota</taxon>
        <taxon>Actinomycetes</taxon>
        <taxon>Pseudonocardiales</taxon>
        <taxon>Pseudonocardiaceae</taxon>
        <taxon>Saccharothrix</taxon>
    </lineage>
</organism>
<dbReference type="PATRIC" id="fig|1179773.3.peg.1459"/>
<dbReference type="KEGG" id="sesp:BN6_14560"/>
<sequence length="153" mass="16514">MVGGTRSQGDGVEHALKGYLDGRLAPAQFAIRYVIQGPSGTTEARFAGTGEYRLSSTVTADHRPRSFIGRMGPHDVRELALVALRAGLWRAAHVGSVDGGAETRIDVTAGEQTFSVVLWTSETAEVRSFDQVQQRILRLVHRLTGGAVQEVGR</sequence>
<reference evidence="1 2" key="1">
    <citation type="journal article" date="2012" name="BMC Genomics">
        <title>Complete genome sequence of Saccharothrix espanaensis DSM 44229T and comparison to the other completely sequenced Pseudonocardiaceae.</title>
        <authorList>
            <person name="Strobel T."/>
            <person name="Al-Dilaimi A."/>
            <person name="Blom J."/>
            <person name="Gessner A."/>
            <person name="Kalinowski J."/>
            <person name="Luzhetska M."/>
            <person name="Puhler A."/>
            <person name="Szczepanowski R."/>
            <person name="Bechthold A."/>
            <person name="Ruckert C."/>
        </authorList>
    </citation>
    <scope>NUCLEOTIDE SEQUENCE [LARGE SCALE GENOMIC DNA]</scope>
    <source>
        <strain evidence="2">ATCC 51144 / DSM 44229 / JCM 9112 / NBRC 15066 / NRRL 15764</strain>
    </source>
</reference>
<accession>K0JVG6</accession>
<dbReference type="STRING" id="1179773.BN6_14560"/>
<protein>
    <submittedName>
        <fullName evidence="1">Uncharacterized protein</fullName>
    </submittedName>
</protein>
<name>K0JVG6_SACES</name>